<feature type="compositionally biased region" description="Basic and acidic residues" evidence="1">
    <location>
        <begin position="53"/>
        <end position="62"/>
    </location>
</feature>
<feature type="compositionally biased region" description="Polar residues" evidence="1">
    <location>
        <begin position="1028"/>
        <end position="1040"/>
    </location>
</feature>
<keyword evidence="4" id="KW-1185">Reference proteome</keyword>
<comment type="caution">
    <text evidence="3">The sequence shown here is derived from an EMBL/GenBank/DDBJ whole genome shotgun (WGS) entry which is preliminary data.</text>
</comment>
<feature type="compositionally biased region" description="Acidic residues" evidence="1">
    <location>
        <begin position="114"/>
        <end position="147"/>
    </location>
</feature>
<accession>A0A409XC87</accession>
<dbReference type="Pfam" id="PF03399">
    <property type="entry name" value="SAC3_GANP"/>
    <property type="match status" value="1"/>
</dbReference>
<dbReference type="Gene3D" id="1.25.40.990">
    <property type="match status" value="1"/>
</dbReference>
<dbReference type="InParanoid" id="A0A409XC87"/>
<feature type="compositionally biased region" description="Low complexity" evidence="1">
    <location>
        <begin position="757"/>
        <end position="769"/>
    </location>
</feature>
<feature type="compositionally biased region" description="Polar residues" evidence="1">
    <location>
        <begin position="1523"/>
        <end position="1534"/>
    </location>
</feature>
<feature type="compositionally biased region" description="Polar residues" evidence="1">
    <location>
        <begin position="661"/>
        <end position="674"/>
    </location>
</feature>
<dbReference type="OrthoDB" id="264795at2759"/>
<feature type="region of interest" description="Disordered" evidence="1">
    <location>
        <begin position="1019"/>
        <end position="1082"/>
    </location>
</feature>
<evidence type="ECO:0000256" key="1">
    <source>
        <dbReference type="SAM" id="MobiDB-lite"/>
    </source>
</evidence>
<dbReference type="GO" id="GO:0070390">
    <property type="term" value="C:transcription export complex 2"/>
    <property type="evidence" value="ECO:0007669"/>
    <property type="project" value="TreeGrafter"/>
</dbReference>
<feature type="compositionally biased region" description="Basic and acidic residues" evidence="1">
    <location>
        <begin position="1073"/>
        <end position="1082"/>
    </location>
</feature>
<dbReference type="GO" id="GO:0005737">
    <property type="term" value="C:cytoplasm"/>
    <property type="evidence" value="ECO:0007669"/>
    <property type="project" value="TreeGrafter"/>
</dbReference>
<feature type="compositionally biased region" description="Low complexity" evidence="1">
    <location>
        <begin position="568"/>
        <end position="584"/>
    </location>
</feature>
<evidence type="ECO:0000313" key="4">
    <source>
        <dbReference type="Proteomes" id="UP000283269"/>
    </source>
</evidence>
<feature type="compositionally biased region" description="Gly residues" evidence="1">
    <location>
        <begin position="12"/>
        <end position="26"/>
    </location>
</feature>
<feature type="compositionally biased region" description="Pro residues" evidence="1">
    <location>
        <begin position="836"/>
        <end position="845"/>
    </location>
</feature>
<feature type="compositionally biased region" description="Low complexity" evidence="1">
    <location>
        <begin position="855"/>
        <end position="865"/>
    </location>
</feature>
<feature type="compositionally biased region" description="Acidic residues" evidence="1">
    <location>
        <begin position="502"/>
        <end position="541"/>
    </location>
</feature>
<feature type="compositionally biased region" description="Basic and acidic residues" evidence="1">
    <location>
        <begin position="153"/>
        <end position="163"/>
    </location>
</feature>
<proteinExistence type="predicted"/>
<dbReference type="STRING" id="93625.A0A409XC87"/>
<feature type="region of interest" description="Disordered" evidence="1">
    <location>
        <begin position="646"/>
        <end position="918"/>
    </location>
</feature>
<feature type="region of interest" description="Disordered" evidence="1">
    <location>
        <begin position="1473"/>
        <end position="1547"/>
    </location>
</feature>
<gene>
    <name evidence="3" type="ORF">CVT25_002107</name>
</gene>
<dbReference type="GO" id="GO:0006406">
    <property type="term" value="P:mRNA export from nucleus"/>
    <property type="evidence" value="ECO:0007669"/>
    <property type="project" value="TreeGrafter"/>
</dbReference>
<feature type="compositionally biased region" description="Low complexity" evidence="1">
    <location>
        <begin position="646"/>
        <end position="660"/>
    </location>
</feature>
<dbReference type="InterPro" id="IPR045107">
    <property type="entry name" value="SAC3/GANP/THP3"/>
</dbReference>
<feature type="compositionally biased region" description="Polar residues" evidence="1">
    <location>
        <begin position="85"/>
        <end position="98"/>
    </location>
</feature>
<dbReference type="PANTHER" id="PTHR12436:SF3">
    <property type="entry name" value="GERMINAL-CENTER ASSOCIATED NUCLEAR PROTEIN"/>
    <property type="match status" value="1"/>
</dbReference>
<feature type="region of interest" description="Disordered" evidence="1">
    <location>
        <begin position="492"/>
        <end position="584"/>
    </location>
</feature>
<dbReference type="InterPro" id="IPR005062">
    <property type="entry name" value="SAC3/GANP/THP3_conserved"/>
</dbReference>
<feature type="region of interest" description="Disordered" evidence="1">
    <location>
        <begin position="1"/>
        <end position="163"/>
    </location>
</feature>
<reference evidence="3 4" key="1">
    <citation type="journal article" date="2018" name="Evol. Lett.">
        <title>Horizontal gene cluster transfer increased hallucinogenic mushroom diversity.</title>
        <authorList>
            <person name="Reynolds H.T."/>
            <person name="Vijayakumar V."/>
            <person name="Gluck-Thaler E."/>
            <person name="Korotkin H.B."/>
            <person name="Matheny P.B."/>
            <person name="Slot J.C."/>
        </authorList>
    </citation>
    <scope>NUCLEOTIDE SEQUENCE [LARGE SCALE GENOMIC DNA]</scope>
    <source>
        <strain evidence="3 4">2631</strain>
    </source>
</reference>
<evidence type="ECO:0000259" key="2">
    <source>
        <dbReference type="Pfam" id="PF03399"/>
    </source>
</evidence>
<name>A0A409XC87_PSICY</name>
<sequence length="1568" mass="173815">MDGPLFTRGARGRGGTTREGGRGGRGSWPHSRNKHWSTTDGSTRSNTPNSNHSDSERWERGGYRGGGRGRAVPRGAPRKFPNVSLRVNNPPAQQQQRASPDDTHIQPEDTYVGTDEDDYYGEEQEGEEDEPYEDETAQEVATEEPDVDQPIPEIHEPEFETAEEREKFYQELVKARELERKKAILEGKMDDPLVPKRLEDAISIVGTCMHMCPRFERYRRERENNLFEWETIPGTKRVDHNRAVKMYERAAGDKTLPSDLRPPHVLKRTLDYLFHDLLPRGGFSATFNFIRDRSRSVRNDFTMQHITGPLAIECHDRCARFHILALHFERDRAGFSIPLEEQQLMNTLQSLKEFYEDQRGRYESPTELEMRVYHRLIHIRDQKERHEDIPEYITSHPVFKLTTEFRLHVQHKSAPISKTSKLIVTEEGMQIFSQLATVLNEQGSTVMVYLVACLLERLFGKDTIDDIEGIKGNLSISDIIDGVSVNSQIQDVQADERQATEEYNEDVDYAEGEGEDETDEFFDGDDGYDGAEEAEEAEDSQPIDPPNQPKAPSPLKPTVTHWLSSNFSTQPSTASPATTTSAFSAPPAPSGAFGNLVATPNVFGNGSVFGGSVFAPSNPAPVSVFGNLGTPTHQSVLNVFPSTSAPTAVAAPPIQPQPQATFSSSPFSGTSNGFPTKAPEPSSAQAPAPSLFGNPFSPPSQPTSNGPAPAKSNFEGLNGSPFSNASSNVSTGATSFFSTNASKPPTALNPTAPEFTPPQIFQPSISSPPVGQPINGATKSTLGPTPTIPLFTLPPATTNAPKVNGTSFFPEASSTVIQTPPSIFNKPSPPTSASSTPPPNRPIAPPLLKIDTNTSSGSSSSSVASPRAPPLMARKQPISLPSTPTMTLQPPNPLLGHLRNTLDPSSSSPSGSQEILSPLVMGSPTASNIKSFNINNFTPLSTPQASRIFRVPSPPRSNGKGKAPDFSMYDIEEVEEMKKKALEFAQKSTVVRESFRRWLKLTMDRAAYLEARKRGDEYRQKLQHSNHARQQSILQSSKNVDSLDKKRRISTNGRALALGDSPSPLKKRARKRMSGEYRPPRTDEDLAKRFKENHREHELRWAQGSFLQVIRKHVKVLNSSTLKMPWHIWLAMNPESDATAIWLERKFDVPESGSWTNESVFSIPLSSASGTVGYPGVIVFECTPLGDVADDLEKKYRILDDCSRLREIIKALPAKRHFIPSLLVICWTDGEQTSSVSDFFDMVKKFVADSMLQSYQVFAMTSATKDLDVKLDNALSSMTLDTEGKLVQPLSLRGAFKVFEPTFNLFLSEWMENCNVFGRFNWGLYSQVVQVSITLLNAMERSVRSLLELEGLGDPLPDFNAATQLDDSESAYEDSLEWLSNLDSRDDARQIATDVQAHRNIGQDFPAQIFIEHLYELTQTRLERSHSKAASTPRLILISAIQSILQSFKDDLRPHQMKLLQIYNFSVRRSPKRRTYSVATSDQGSPEAKRPRLSASVASSINGEYEVPSTPQVKMNSRRMETETPSPTNSTISLAPTERDEQVDHAPSVTVAMLRALTRDLKKKYGGS</sequence>
<dbReference type="Proteomes" id="UP000283269">
    <property type="component" value="Unassembled WGS sequence"/>
</dbReference>
<feature type="compositionally biased region" description="Polar residues" evidence="1">
    <location>
        <begin position="720"/>
        <end position="743"/>
    </location>
</feature>
<feature type="compositionally biased region" description="Polar residues" evidence="1">
    <location>
        <begin position="799"/>
        <end position="822"/>
    </location>
</feature>
<organism evidence="3 4">
    <name type="scientific">Psilocybe cyanescens</name>
    <dbReference type="NCBI Taxonomy" id="93625"/>
    <lineage>
        <taxon>Eukaryota</taxon>
        <taxon>Fungi</taxon>
        <taxon>Dikarya</taxon>
        <taxon>Basidiomycota</taxon>
        <taxon>Agaricomycotina</taxon>
        <taxon>Agaricomycetes</taxon>
        <taxon>Agaricomycetidae</taxon>
        <taxon>Agaricales</taxon>
        <taxon>Agaricineae</taxon>
        <taxon>Strophariaceae</taxon>
        <taxon>Psilocybe</taxon>
    </lineage>
</organism>
<dbReference type="PANTHER" id="PTHR12436">
    <property type="entry name" value="80 KDA MCM3-ASSOCIATED PROTEIN"/>
    <property type="match status" value="1"/>
</dbReference>
<feature type="compositionally biased region" description="Polar residues" evidence="1">
    <location>
        <begin position="879"/>
        <end position="889"/>
    </location>
</feature>
<protein>
    <recommendedName>
        <fullName evidence="2">SAC3/GANP/THP3 conserved domain-containing protein</fullName>
    </recommendedName>
</protein>
<feature type="domain" description="SAC3/GANP/THP3 conserved" evidence="2">
    <location>
        <begin position="211"/>
        <end position="460"/>
    </location>
</feature>
<feature type="compositionally biased region" description="Pro residues" evidence="1">
    <location>
        <begin position="543"/>
        <end position="555"/>
    </location>
</feature>
<feature type="compositionally biased region" description="Low complexity" evidence="1">
    <location>
        <begin position="679"/>
        <end position="690"/>
    </location>
</feature>
<dbReference type="EMBL" id="NHYD01002089">
    <property type="protein sequence ID" value="PPQ88361.1"/>
    <property type="molecule type" value="Genomic_DNA"/>
</dbReference>
<feature type="compositionally biased region" description="Low complexity" evidence="1">
    <location>
        <begin position="781"/>
        <end position="798"/>
    </location>
</feature>
<evidence type="ECO:0000313" key="3">
    <source>
        <dbReference type="EMBL" id="PPQ88361.1"/>
    </source>
</evidence>
<feature type="compositionally biased region" description="Polar residues" evidence="1">
    <location>
        <begin position="36"/>
        <end position="52"/>
    </location>
</feature>